<dbReference type="SUPFAM" id="SSF117987">
    <property type="entry name" value="CRISPR-associated protein"/>
    <property type="match status" value="1"/>
</dbReference>
<dbReference type="EMBL" id="AECZ01000016">
    <property type="protein sequence ID" value="EFL50711.1"/>
    <property type="molecule type" value="Genomic_DNA"/>
</dbReference>
<reference evidence="1 2" key="1">
    <citation type="submission" date="2010-08" db="EMBL/GenBank/DDBJ databases">
        <title>The draft genome of Desulfovibrio fructosovorans JJ.</title>
        <authorList>
            <consortium name="US DOE Joint Genome Institute (JGI-PGF)"/>
            <person name="Lucas S."/>
            <person name="Copeland A."/>
            <person name="Lapidus A."/>
            <person name="Cheng J.-F."/>
            <person name="Bruce D."/>
            <person name="Goodwin L."/>
            <person name="Pitluck S."/>
            <person name="Land M.L."/>
            <person name="Hauser L."/>
            <person name="Chang Y.-J."/>
            <person name="Jeffries C."/>
            <person name="Wall J.D."/>
            <person name="Stahl D.A."/>
            <person name="Arkin A.P."/>
            <person name="Dehal P."/>
            <person name="Stolyar S.M."/>
            <person name="Hazen T.C."/>
            <person name="Woyke T.J."/>
        </authorList>
    </citation>
    <scope>NUCLEOTIDE SEQUENCE [LARGE SCALE GENOMIC DNA]</scope>
    <source>
        <strain evidence="1 2">JJ</strain>
    </source>
</reference>
<dbReference type="STRING" id="596151.DesfrDRAFT_2472"/>
<protein>
    <submittedName>
        <fullName evidence="1">CRISPR-associated protein CT1974</fullName>
    </submittedName>
</protein>
<dbReference type="Pfam" id="PF08798">
    <property type="entry name" value="CRISPR_assoc"/>
    <property type="match status" value="1"/>
</dbReference>
<accession>E1JXX3</accession>
<name>E1JXX3_SOLFR</name>
<gene>
    <name evidence="1" type="ORF">DesfrDRAFT_2472</name>
</gene>
<evidence type="ECO:0000313" key="1">
    <source>
        <dbReference type="EMBL" id="EFL50711.1"/>
    </source>
</evidence>
<dbReference type="InterPro" id="IPR010179">
    <property type="entry name" value="CRISPR-assoc_prot_Cse3"/>
</dbReference>
<dbReference type="RefSeq" id="WP_005994301.1">
    <property type="nucleotide sequence ID" value="NZ_AECZ01000016.1"/>
</dbReference>
<keyword evidence="2" id="KW-1185">Reference proteome</keyword>
<evidence type="ECO:0000313" key="2">
    <source>
        <dbReference type="Proteomes" id="UP000006250"/>
    </source>
</evidence>
<dbReference type="Gene3D" id="3.30.70.1210">
    <property type="entry name" value="Crispr-associated protein, domain 2"/>
    <property type="match status" value="1"/>
</dbReference>
<dbReference type="eggNOG" id="ENOG502ZCI5">
    <property type="taxonomic scope" value="Bacteria"/>
</dbReference>
<dbReference type="SMART" id="SM01101">
    <property type="entry name" value="CRISPR_assoc"/>
    <property type="match status" value="1"/>
</dbReference>
<dbReference type="OrthoDB" id="9795689at2"/>
<organism evidence="1 2">
    <name type="scientific">Solidesulfovibrio fructosivorans JJ]</name>
    <dbReference type="NCBI Taxonomy" id="596151"/>
    <lineage>
        <taxon>Bacteria</taxon>
        <taxon>Pseudomonadati</taxon>
        <taxon>Thermodesulfobacteriota</taxon>
        <taxon>Desulfovibrionia</taxon>
        <taxon>Desulfovibrionales</taxon>
        <taxon>Desulfovibrionaceae</taxon>
        <taxon>Solidesulfovibrio</taxon>
    </lineage>
</organism>
<proteinExistence type="predicted"/>
<dbReference type="AlphaFoldDB" id="E1JXX3"/>
<dbReference type="Proteomes" id="UP000006250">
    <property type="component" value="Unassembled WGS sequence"/>
</dbReference>
<comment type="caution">
    <text evidence="1">The sequence shown here is derived from an EMBL/GenBank/DDBJ whole genome shotgun (WGS) entry which is preliminary data.</text>
</comment>
<sequence>MALYMMQLEIVPRRLIEWSHQTGITAVDRGYLVHSAMRIVFGDSAPQPFALFGNADNPFLKVLGYGPTGIEALRAAVSLAEPVLVEAFPVERMLGKTMPALFATGSRFAFQVECCPITRNSRDGKIREKDAFLAACDAAPEGGVERASVYSGWVGAEVARDGAAELLECSMKGFRMFTPVRRKGKGNMARSIGQRPRARLDGVLRVGDPGAFAALLARGLGRHRAFGLGMLLLRPV</sequence>